<dbReference type="SUPFAM" id="SSF51735">
    <property type="entry name" value="NAD(P)-binding Rossmann-fold domains"/>
    <property type="match status" value="1"/>
</dbReference>
<comment type="caution">
    <text evidence="3">The sequence shown here is derived from an EMBL/GenBank/DDBJ whole genome shotgun (WGS) entry which is preliminary data.</text>
</comment>
<dbReference type="Proteomes" id="UP000288859">
    <property type="component" value="Unassembled WGS sequence"/>
</dbReference>
<dbReference type="PANTHER" id="PTHR10366">
    <property type="entry name" value="NAD DEPENDENT EPIMERASE/DEHYDRATASE"/>
    <property type="match status" value="1"/>
</dbReference>
<dbReference type="InterPro" id="IPR036291">
    <property type="entry name" value="NAD(P)-bd_dom_sf"/>
</dbReference>
<dbReference type="AlphaFoldDB" id="A0A438NB34"/>
<comment type="similarity">
    <text evidence="2">Belongs to the NAD(P)-dependent epimerase/dehydratase family. Dihydroflavonol-4-reductase subfamily.</text>
</comment>
<dbReference type="GO" id="GO:0016616">
    <property type="term" value="F:oxidoreductase activity, acting on the CH-OH group of donors, NAD or NADP as acceptor"/>
    <property type="evidence" value="ECO:0007669"/>
    <property type="project" value="TreeGrafter"/>
</dbReference>
<evidence type="ECO:0000313" key="4">
    <source>
        <dbReference type="Proteomes" id="UP000288859"/>
    </source>
</evidence>
<accession>A0A438NB34</accession>
<dbReference type="InterPro" id="IPR050425">
    <property type="entry name" value="NAD(P)_dehydrat-like"/>
</dbReference>
<gene>
    <name evidence="3" type="ORF">B0A52_03222</name>
</gene>
<proteinExistence type="inferred from homology"/>
<dbReference type="PANTHER" id="PTHR10366:SF562">
    <property type="entry name" value="ALDEHYDE REDUCTASE II (AFU_ORTHOLOGUE AFUA_1G11360)"/>
    <property type="match status" value="1"/>
</dbReference>
<name>A0A438NB34_EXOME</name>
<protein>
    <submittedName>
        <fullName evidence="3">Uncharacterized protein</fullName>
    </submittedName>
</protein>
<evidence type="ECO:0000256" key="2">
    <source>
        <dbReference type="ARBA" id="ARBA00023445"/>
    </source>
</evidence>
<organism evidence="3 4">
    <name type="scientific">Exophiala mesophila</name>
    <name type="common">Black yeast-like fungus</name>
    <dbReference type="NCBI Taxonomy" id="212818"/>
    <lineage>
        <taxon>Eukaryota</taxon>
        <taxon>Fungi</taxon>
        <taxon>Dikarya</taxon>
        <taxon>Ascomycota</taxon>
        <taxon>Pezizomycotina</taxon>
        <taxon>Eurotiomycetes</taxon>
        <taxon>Chaetothyriomycetidae</taxon>
        <taxon>Chaetothyriales</taxon>
        <taxon>Herpotrichiellaceae</taxon>
        <taxon>Exophiala</taxon>
    </lineage>
</organism>
<dbReference type="OrthoDB" id="2735536at2759"/>
<evidence type="ECO:0000256" key="1">
    <source>
        <dbReference type="ARBA" id="ARBA00023002"/>
    </source>
</evidence>
<dbReference type="VEuPathDB" id="FungiDB:PV10_06234"/>
<dbReference type="Gene3D" id="3.40.50.720">
    <property type="entry name" value="NAD(P)-binding Rossmann-like Domain"/>
    <property type="match status" value="1"/>
</dbReference>
<dbReference type="EMBL" id="NAJM01000010">
    <property type="protein sequence ID" value="RVX72869.1"/>
    <property type="molecule type" value="Genomic_DNA"/>
</dbReference>
<sequence length="343" mass="37757">MHIQDPAIPFGSTIVVVGANGYMALEVCDKVLMAGFRVRGTVRDVSKHSSRLHGILDPKYPGMFELVEVANFEVEGASGVIFVSVPTIFNPDPSRVVDPLIRGLLNSLEAAKAAGVKRYVLNSSSKAVDSADYSRPARELTVDTFNHEAIEDMRNGDPTDVSFGRIVEVYSAARALHELAFWDWLKKNDEVPFVANCLVPDGQFGRVMDMYNVEHGVSSNGQLKNVMEGNWAAIGLQLAYFSDVQDSARLIVAALTLKSVGNERIFSYNVSRSWNGMRHKVRELFPDRPELVQGEDQPVAGHDLATSPKPIARANQILQEIGQSGFVSEDATIRDFVTSMFPQ</sequence>
<reference evidence="3 4" key="1">
    <citation type="submission" date="2017-03" db="EMBL/GenBank/DDBJ databases">
        <title>Genomes of endolithic fungi from Antarctica.</title>
        <authorList>
            <person name="Coleine C."/>
            <person name="Masonjones S."/>
            <person name="Stajich J.E."/>
        </authorList>
    </citation>
    <scope>NUCLEOTIDE SEQUENCE [LARGE SCALE GENOMIC DNA]</scope>
    <source>
        <strain evidence="3 4">CCFEE 6314</strain>
    </source>
</reference>
<evidence type="ECO:0000313" key="3">
    <source>
        <dbReference type="EMBL" id="RVX72869.1"/>
    </source>
</evidence>
<keyword evidence="1" id="KW-0560">Oxidoreductase</keyword>